<gene>
    <name evidence="1" type="ORF">LCGC14_2980780</name>
</gene>
<evidence type="ECO:0000313" key="1">
    <source>
        <dbReference type="EMBL" id="KKK64774.1"/>
    </source>
</evidence>
<feature type="non-terminal residue" evidence="1">
    <location>
        <position position="1"/>
    </location>
</feature>
<sequence>HYNEVARQCCECTSTEFDAGDPLSLIYEAGYTIRAMATEIIRLRALLSV</sequence>
<protein>
    <submittedName>
        <fullName evidence="1">Uncharacterized protein</fullName>
    </submittedName>
</protein>
<accession>A0A0F8ZE56</accession>
<comment type="caution">
    <text evidence="1">The sequence shown here is derived from an EMBL/GenBank/DDBJ whole genome shotgun (WGS) entry which is preliminary data.</text>
</comment>
<organism evidence="1">
    <name type="scientific">marine sediment metagenome</name>
    <dbReference type="NCBI Taxonomy" id="412755"/>
    <lineage>
        <taxon>unclassified sequences</taxon>
        <taxon>metagenomes</taxon>
        <taxon>ecological metagenomes</taxon>
    </lineage>
</organism>
<dbReference type="EMBL" id="LAZR01060870">
    <property type="protein sequence ID" value="KKK64774.1"/>
    <property type="molecule type" value="Genomic_DNA"/>
</dbReference>
<dbReference type="AlphaFoldDB" id="A0A0F8ZE56"/>
<name>A0A0F8ZE56_9ZZZZ</name>
<proteinExistence type="predicted"/>
<reference evidence="1" key="1">
    <citation type="journal article" date="2015" name="Nature">
        <title>Complex archaea that bridge the gap between prokaryotes and eukaryotes.</title>
        <authorList>
            <person name="Spang A."/>
            <person name="Saw J.H."/>
            <person name="Jorgensen S.L."/>
            <person name="Zaremba-Niedzwiedzka K."/>
            <person name="Martijn J."/>
            <person name="Lind A.E."/>
            <person name="van Eijk R."/>
            <person name="Schleper C."/>
            <person name="Guy L."/>
            <person name="Ettema T.J."/>
        </authorList>
    </citation>
    <scope>NUCLEOTIDE SEQUENCE</scope>
</reference>